<name>A0A9D4P9C4_DERFA</name>
<feature type="domain" description="Helicase ATP-binding" evidence="10">
    <location>
        <begin position="615"/>
        <end position="805"/>
    </location>
</feature>
<evidence type="ECO:0000256" key="4">
    <source>
        <dbReference type="ARBA" id="ARBA00022801"/>
    </source>
</evidence>
<feature type="region of interest" description="Disordered" evidence="9">
    <location>
        <begin position="352"/>
        <end position="539"/>
    </location>
</feature>
<dbReference type="InterPro" id="IPR027417">
    <property type="entry name" value="P-loop_NTPase"/>
</dbReference>
<dbReference type="InterPro" id="IPR044574">
    <property type="entry name" value="ARIP4-like"/>
</dbReference>
<gene>
    <name evidence="12" type="ORF">HUG17_1996</name>
</gene>
<evidence type="ECO:0000256" key="5">
    <source>
        <dbReference type="ARBA" id="ARBA00022806"/>
    </source>
</evidence>
<comment type="similarity">
    <text evidence="2">Belongs to the SNF2/RAD54 helicase family.</text>
</comment>
<dbReference type="GO" id="GO:0005524">
    <property type="term" value="F:ATP binding"/>
    <property type="evidence" value="ECO:0007669"/>
    <property type="project" value="UniProtKB-KW"/>
</dbReference>
<accession>A0A9D4P9C4</accession>
<feature type="compositionally biased region" description="Basic and acidic residues" evidence="9">
    <location>
        <begin position="523"/>
        <end position="539"/>
    </location>
</feature>
<dbReference type="PROSITE" id="PS51192">
    <property type="entry name" value="HELICASE_ATP_BIND_1"/>
    <property type="match status" value="1"/>
</dbReference>
<dbReference type="InterPro" id="IPR001650">
    <property type="entry name" value="Helicase_C-like"/>
</dbReference>
<feature type="region of interest" description="Disordered" evidence="9">
    <location>
        <begin position="166"/>
        <end position="203"/>
    </location>
</feature>
<evidence type="ECO:0000256" key="1">
    <source>
        <dbReference type="ARBA" id="ARBA00004123"/>
    </source>
</evidence>
<organism evidence="12">
    <name type="scientific">Dermatophagoides farinae</name>
    <name type="common">American house dust mite</name>
    <dbReference type="NCBI Taxonomy" id="6954"/>
    <lineage>
        <taxon>Eukaryota</taxon>
        <taxon>Metazoa</taxon>
        <taxon>Ecdysozoa</taxon>
        <taxon>Arthropoda</taxon>
        <taxon>Chelicerata</taxon>
        <taxon>Arachnida</taxon>
        <taxon>Acari</taxon>
        <taxon>Acariformes</taxon>
        <taxon>Sarcoptiformes</taxon>
        <taxon>Astigmata</taxon>
        <taxon>Psoroptidia</taxon>
        <taxon>Analgoidea</taxon>
        <taxon>Pyroglyphidae</taxon>
        <taxon>Dermatophagoidinae</taxon>
        <taxon>Dermatophagoides</taxon>
    </lineage>
</organism>
<dbReference type="PROSITE" id="PS51194">
    <property type="entry name" value="HELICASE_CTER"/>
    <property type="match status" value="1"/>
</dbReference>
<feature type="compositionally biased region" description="Acidic residues" evidence="9">
    <location>
        <begin position="495"/>
        <end position="506"/>
    </location>
</feature>
<dbReference type="InterPro" id="IPR049730">
    <property type="entry name" value="SNF2/RAD54-like_C"/>
</dbReference>
<dbReference type="PANTHER" id="PTHR45797:SF3">
    <property type="entry name" value="TRANSCRIPTIONAL REGULATOR ATRX HOMOLOG"/>
    <property type="match status" value="1"/>
</dbReference>
<keyword evidence="5" id="KW-0347">Helicase</keyword>
<feature type="compositionally biased region" description="Basic residues" evidence="9">
    <location>
        <begin position="513"/>
        <end position="522"/>
    </location>
</feature>
<evidence type="ECO:0000256" key="9">
    <source>
        <dbReference type="SAM" id="MobiDB-lite"/>
    </source>
</evidence>
<feature type="compositionally biased region" description="Acidic residues" evidence="9">
    <location>
        <begin position="1"/>
        <end position="11"/>
    </location>
</feature>
<dbReference type="Gene3D" id="3.40.50.300">
    <property type="entry name" value="P-loop containing nucleotide triphosphate hydrolases"/>
    <property type="match status" value="1"/>
</dbReference>
<evidence type="ECO:0000259" key="10">
    <source>
        <dbReference type="PROSITE" id="PS51192"/>
    </source>
</evidence>
<dbReference type="PANTHER" id="PTHR45797">
    <property type="entry name" value="RAD54-LIKE"/>
    <property type="match status" value="1"/>
</dbReference>
<keyword evidence="4" id="KW-0378">Hydrolase</keyword>
<dbReference type="SMART" id="SM00487">
    <property type="entry name" value="DEXDc"/>
    <property type="match status" value="1"/>
</dbReference>
<feature type="compositionally biased region" description="Acidic residues" evidence="9">
    <location>
        <begin position="426"/>
        <end position="440"/>
    </location>
</feature>
<evidence type="ECO:0000256" key="2">
    <source>
        <dbReference type="ARBA" id="ARBA00007025"/>
    </source>
</evidence>
<evidence type="ECO:0000256" key="8">
    <source>
        <dbReference type="ARBA" id="ARBA00023242"/>
    </source>
</evidence>
<dbReference type="SUPFAM" id="SSF52540">
    <property type="entry name" value="P-loop containing nucleoside triphosphate hydrolases"/>
    <property type="match status" value="2"/>
</dbReference>
<feature type="compositionally biased region" description="Basic and acidic residues" evidence="9">
    <location>
        <begin position="483"/>
        <end position="494"/>
    </location>
</feature>
<feature type="compositionally biased region" description="Basic and acidic residues" evidence="9">
    <location>
        <begin position="170"/>
        <end position="194"/>
    </location>
</feature>
<evidence type="ECO:0000313" key="12">
    <source>
        <dbReference type="EMBL" id="KAH7646458.1"/>
    </source>
</evidence>
<feature type="compositionally biased region" description="Polar residues" evidence="9">
    <location>
        <begin position="459"/>
        <end position="470"/>
    </location>
</feature>
<dbReference type="Pfam" id="PF00176">
    <property type="entry name" value="SNF2-rel_dom"/>
    <property type="match status" value="1"/>
</dbReference>
<feature type="compositionally biased region" description="Basic residues" evidence="9">
    <location>
        <begin position="473"/>
        <end position="482"/>
    </location>
</feature>
<keyword evidence="6" id="KW-0067">ATP-binding</keyword>
<dbReference type="Proteomes" id="UP000828236">
    <property type="component" value="Unassembled WGS sequence"/>
</dbReference>
<dbReference type="GO" id="GO:0016887">
    <property type="term" value="F:ATP hydrolysis activity"/>
    <property type="evidence" value="ECO:0007669"/>
    <property type="project" value="InterPro"/>
</dbReference>
<comment type="caution">
    <text evidence="12">The sequence shown here is derived from an EMBL/GenBank/DDBJ whole genome shotgun (WGS) entry which is preliminary data.</text>
</comment>
<dbReference type="Gene3D" id="3.40.50.10810">
    <property type="entry name" value="Tandem AAA-ATPase domain"/>
    <property type="match status" value="1"/>
</dbReference>
<dbReference type="OrthoDB" id="21111at2759"/>
<dbReference type="CDD" id="cd18793">
    <property type="entry name" value="SF2_C_SNF"/>
    <property type="match status" value="1"/>
</dbReference>
<proteinExistence type="inferred from homology"/>
<keyword evidence="7" id="KW-0238">DNA-binding</keyword>
<evidence type="ECO:0000259" key="11">
    <source>
        <dbReference type="PROSITE" id="PS51194"/>
    </source>
</evidence>
<dbReference type="Pfam" id="PF00271">
    <property type="entry name" value="Helicase_C"/>
    <property type="match status" value="1"/>
</dbReference>
<evidence type="ECO:0000256" key="7">
    <source>
        <dbReference type="ARBA" id="ARBA00023125"/>
    </source>
</evidence>
<keyword evidence="8" id="KW-0539">Nucleus</keyword>
<feature type="domain" description="Helicase C-terminal" evidence="11">
    <location>
        <begin position="1042"/>
        <end position="1231"/>
    </location>
</feature>
<keyword evidence="3" id="KW-0547">Nucleotide-binding</keyword>
<dbReference type="InterPro" id="IPR000330">
    <property type="entry name" value="SNF2_N"/>
</dbReference>
<dbReference type="EMBL" id="SDOV01000001">
    <property type="protein sequence ID" value="KAH7646458.1"/>
    <property type="molecule type" value="Genomic_DNA"/>
</dbReference>
<evidence type="ECO:0000256" key="3">
    <source>
        <dbReference type="ARBA" id="ARBA00022741"/>
    </source>
</evidence>
<dbReference type="InterPro" id="IPR014001">
    <property type="entry name" value="Helicase_ATP-bd"/>
</dbReference>
<reference evidence="12" key="2">
    <citation type="journal article" date="2021" name="World Allergy Organ. J.">
        <title>Chromosome-level assembly of Dermatophagoides farinae genome and transcriptome reveals two novel allergens Der f 37 and Der f 39.</title>
        <authorList>
            <person name="Chen J."/>
            <person name="Cai Z."/>
            <person name="Fan D."/>
            <person name="Hu J."/>
            <person name="Hou Y."/>
            <person name="He Y."/>
            <person name="Zhang Z."/>
            <person name="Zhao Z."/>
            <person name="Gao P."/>
            <person name="Hu W."/>
            <person name="Sun J."/>
            <person name="Li J."/>
            <person name="Ji K."/>
        </authorList>
    </citation>
    <scope>NUCLEOTIDE SEQUENCE</scope>
    <source>
        <strain evidence="12">JKM2019</strain>
    </source>
</reference>
<feature type="compositionally biased region" description="Acidic residues" evidence="9">
    <location>
        <begin position="386"/>
        <end position="413"/>
    </location>
</feature>
<sequence>MRNNSDEDLIDFDGNQHPKNENSQQSITQIDINIFERIFDESIEDLKRLGCLNHNQKYTGIEVEELLSFLKIPLISRISMNSLNLVISNNDIDTAKPSSIAATVSKDNNSFKNKQKKPWDPGEPCCSRSIEEPNPNVQNSSGNIFTLDVDEVLKTHLSDEIENGFLTENDSDHDANSGPEFKKVSNKLAHERSTDSPPLVIPNLDKLLDKNKTIENDDDMNQSSDNDVEQPKSKIIQSTKIFDEADDDIDELDHNDDLNIREISSIYDDEGLIPQNLTTVIENVEELFNNDHHEYDNEDDERSIQKVKSDKTIYLSVEDNENDDNDFVKDDNTNKKSSEFAKIDTLLKKFNSIDSSGTDDDNDGSPSNNLTKKRINNPKSLRSYVDDDDQSNNDIMTDEEFPPPPFDDNDEEMITIKRKKRKLISSEDEEEDISTVDNSDENQQSIEPMLNDTDKKTSTSKNDSQLLNSTEMKKKRRKRRKRIVIDDDSSHSDDNSDDGDDDDECPDKDSTRKKIRKMLKGKSLRDETKNAEKAERERRKRIEEKQKLYNSISEEIIDPIGKENEECKRLILDIDKKTKEILVEVDKNFVQMLKPHQIEGIKFMFDSTIESVERLKEHAHESGCILAHSMGLGKTLQVIAFLHTIMTNLHIRDIIKHVLIIVPLNVAKNWIMEFIKWLEFDSFSITIYETTTTKNLSERIKILQNWRRNGGVMIITITLFSQLISGKKFTKKQKAQDFPVVRKCLLDPGPDIVIVDEGHLLKNEKTIFNCTISQIRTLRRVILTGTPLQNNLSEYFIMVDFVKPNLLGTKREFKNRFENPISNGQHIDSTDNDVRYMKRRVHVLHQKLKDVINRHDYNVLVPYLKPKFEFALTIKLTQIQIDLYKNYLDNFTSASNGKNLLNDFTVLRYIWNHPATLVDQCRQKMEKAEEDPLKDFIVNDYDDDIVENIKTESNGVEDNNDGKSADESDIECVFDNLEELHKSRRLLRSKGQAPDIPKNHENLNGLIDDGDGGQKLNWWKNVLKDYDDDDIYRIELSSKFILLFSILEECEKVGDKILVFSQSLHNLDLIETLLSEKNCETNEKFGENIDYNELAQKNDGVSNRWIRDIDYFRIDGKVNCDNRANMIKNFNDNDDHRLRLMLISTKAGGLGINLIGANRCIIFDASWNPTHDIQAIYRIFRYGQEKPVYIYRFISYGTMEQKIYDRQIIKQSMALRVIDEHQITRYFKQAELAEMYTFIADPPKSAYKCPPVEAKNDRLICDIYEKHKDLIVSFHQHDSLLENRPEENLTEEERLAAWEEFQRESEPVPTNILPTNTPNLLVNSPPQLNIPMMTSLLQQRYNKSMLTGTIIPTHEFYAQSNEAQYYNSQYAQSQPQLQRQEYIAPSSYNMSLLQKPINDQMLIRYFNQMTEWMQQYPINDHLRYRNLTVDAIRNEFHQQFIHLIGSKDEYFIKFYLYVNYINLFLRRKLDRSQVMNNEIINNLARIKDEVIQNCKLERIAFRLNEIIHKTGRSLRAQQQQQQQHQSLIKLPVQNENIECIHLDSD</sequence>
<dbReference type="GO" id="GO:0003677">
    <property type="term" value="F:DNA binding"/>
    <property type="evidence" value="ECO:0007669"/>
    <property type="project" value="UniProtKB-KW"/>
</dbReference>
<protein>
    <submittedName>
        <fullName evidence="12">Transcriptional regulator atrx-like protein</fullName>
    </submittedName>
</protein>
<reference evidence="12" key="1">
    <citation type="submission" date="2020-06" db="EMBL/GenBank/DDBJ databases">
        <authorList>
            <person name="Ji K."/>
            <person name="Li J."/>
        </authorList>
    </citation>
    <scope>NUCLEOTIDE SEQUENCE</scope>
    <source>
        <strain evidence="12">JKM2019</strain>
        <tissue evidence="12">Whole body</tissue>
    </source>
</reference>
<dbReference type="GO" id="GO:0005634">
    <property type="term" value="C:nucleus"/>
    <property type="evidence" value="ECO:0007669"/>
    <property type="project" value="UniProtKB-SubCell"/>
</dbReference>
<dbReference type="GO" id="GO:0004386">
    <property type="term" value="F:helicase activity"/>
    <property type="evidence" value="ECO:0007669"/>
    <property type="project" value="UniProtKB-KW"/>
</dbReference>
<feature type="region of interest" description="Disordered" evidence="9">
    <location>
        <begin position="1"/>
        <end position="25"/>
    </location>
</feature>
<dbReference type="InterPro" id="IPR038718">
    <property type="entry name" value="SNF2-like_sf"/>
</dbReference>
<dbReference type="SMART" id="SM00490">
    <property type="entry name" value="HELICc"/>
    <property type="match status" value="1"/>
</dbReference>
<evidence type="ECO:0000256" key="6">
    <source>
        <dbReference type="ARBA" id="ARBA00022840"/>
    </source>
</evidence>
<comment type="subcellular location">
    <subcellularLocation>
        <location evidence="1">Nucleus</location>
    </subcellularLocation>
</comment>